<dbReference type="PANTHER" id="PTHR30606:SF9">
    <property type="entry name" value="LIPID A BIOSYNTHESIS LAUROYLTRANSFERASE"/>
    <property type="match status" value="1"/>
</dbReference>
<dbReference type="RefSeq" id="WP_185243227.1">
    <property type="nucleotide sequence ID" value="NZ_AP023213.1"/>
</dbReference>
<evidence type="ECO:0000256" key="2">
    <source>
        <dbReference type="ARBA" id="ARBA00022475"/>
    </source>
</evidence>
<organism evidence="7 8">
    <name type="scientific">Citrifermentans bremense</name>
    <dbReference type="NCBI Taxonomy" id="60035"/>
    <lineage>
        <taxon>Bacteria</taxon>
        <taxon>Pseudomonadati</taxon>
        <taxon>Thermodesulfobacteriota</taxon>
        <taxon>Desulfuromonadia</taxon>
        <taxon>Geobacterales</taxon>
        <taxon>Geobacteraceae</taxon>
        <taxon>Citrifermentans</taxon>
    </lineage>
</organism>
<dbReference type="CDD" id="cd07984">
    <property type="entry name" value="LPLAT_LABLAT-like"/>
    <property type="match status" value="1"/>
</dbReference>
<name>A0A6S6MAP1_9BACT</name>
<evidence type="ECO:0000256" key="3">
    <source>
        <dbReference type="ARBA" id="ARBA00022519"/>
    </source>
</evidence>
<dbReference type="InterPro" id="IPR004960">
    <property type="entry name" value="LipA_acyltrans"/>
</dbReference>
<dbReference type="AlphaFoldDB" id="A0A6S6MAP1"/>
<evidence type="ECO:0000313" key="7">
    <source>
        <dbReference type="EMBL" id="BCG48535.1"/>
    </source>
</evidence>
<dbReference type="GO" id="GO:0009247">
    <property type="term" value="P:glycolipid biosynthetic process"/>
    <property type="evidence" value="ECO:0007669"/>
    <property type="project" value="UniProtKB-ARBA"/>
</dbReference>
<reference evidence="7 8" key="1">
    <citation type="submission" date="2020-06" db="EMBL/GenBank/DDBJ databases">
        <title>Interaction of electrochemicaly active bacteria, Geobacter bremensis R4 on different carbon anode.</title>
        <authorList>
            <person name="Meng L."/>
            <person name="Yoshida N."/>
        </authorList>
    </citation>
    <scope>NUCLEOTIDE SEQUENCE [LARGE SCALE GENOMIC DNA]</scope>
    <source>
        <strain evidence="7 8">R4</strain>
    </source>
</reference>
<evidence type="ECO:0000256" key="6">
    <source>
        <dbReference type="ARBA" id="ARBA00023315"/>
    </source>
</evidence>
<keyword evidence="5" id="KW-0472">Membrane</keyword>
<comment type="subcellular location">
    <subcellularLocation>
        <location evidence="1">Cell inner membrane</location>
    </subcellularLocation>
</comment>
<evidence type="ECO:0000256" key="1">
    <source>
        <dbReference type="ARBA" id="ARBA00004533"/>
    </source>
</evidence>
<dbReference type="GO" id="GO:0016746">
    <property type="term" value="F:acyltransferase activity"/>
    <property type="evidence" value="ECO:0007669"/>
    <property type="project" value="UniProtKB-KW"/>
</dbReference>
<sequence>MLKQIRWYLETALFVAVSFAVALLPDRVALAAGRCIGRLFFRLVKGRRRVAIENIAASLPFLESQPGWRGGTAEQLARETFENLGCCVVEVCKLYRGKGQGLIDSVEFRGLEHYEAALAKGKGIAFITAHCGNWELMALAFGVRHHEISVVARRQDNPHLNALIEKIRKAYGNGVIYKDGALRSMFAALKKQEIVGLLIDQAVHPDGGVLVDFLGRPAWTIRLPALIGRKSGAPMVPGFIHREGGKNIVTLYPEYQMSTLDDPELAAAEDTRALTRFIEEYVIQHPTQWYWVHKRWKNSPAPAVADGAASD</sequence>
<dbReference type="PANTHER" id="PTHR30606">
    <property type="entry name" value="LIPID A BIOSYNTHESIS LAUROYL ACYLTRANSFERASE"/>
    <property type="match status" value="1"/>
</dbReference>
<keyword evidence="4 7" id="KW-0808">Transferase</keyword>
<dbReference type="KEGG" id="gbn:GEOBRER4_32850"/>
<dbReference type="EMBL" id="AP023213">
    <property type="protein sequence ID" value="BCG48535.1"/>
    <property type="molecule type" value="Genomic_DNA"/>
</dbReference>
<dbReference type="Proteomes" id="UP000515472">
    <property type="component" value="Chromosome"/>
</dbReference>
<dbReference type="GO" id="GO:0005886">
    <property type="term" value="C:plasma membrane"/>
    <property type="evidence" value="ECO:0007669"/>
    <property type="project" value="UniProtKB-SubCell"/>
</dbReference>
<keyword evidence="2" id="KW-1003">Cell membrane</keyword>
<protein>
    <submittedName>
        <fullName evidence="7">Lipid A biosynthesis lauroyl acyltransferase</fullName>
    </submittedName>
</protein>
<accession>A0A6S6MAP1</accession>
<evidence type="ECO:0000256" key="4">
    <source>
        <dbReference type="ARBA" id="ARBA00022679"/>
    </source>
</evidence>
<dbReference type="Pfam" id="PF03279">
    <property type="entry name" value="Lip_A_acyltrans"/>
    <property type="match status" value="1"/>
</dbReference>
<dbReference type="PIRSF" id="PIRSF026649">
    <property type="entry name" value="MsbB"/>
    <property type="match status" value="1"/>
</dbReference>
<proteinExistence type="predicted"/>
<gene>
    <name evidence="7" type="ORF">GEOBRER4_n3431</name>
</gene>
<evidence type="ECO:0000256" key="5">
    <source>
        <dbReference type="ARBA" id="ARBA00023136"/>
    </source>
</evidence>
<keyword evidence="6 7" id="KW-0012">Acyltransferase</keyword>
<evidence type="ECO:0000313" key="8">
    <source>
        <dbReference type="Proteomes" id="UP000515472"/>
    </source>
</evidence>
<keyword evidence="8" id="KW-1185">Reference proteome</keyword>
<keyword evidence="3" id="KW-0997">Cell inner membrane</keyword>